<evidence type="ECO:0000313" key="7">
    <source>
        <dbReference type="EMBL" id="MXO84441.1"/>
    </source>
</evidence>
<evidence type="ECO:0000256" key="6">
    <source>
        <dbReference type="SAM" id="Phobius"/>
    </source>
</evidence>
<feature type="transmembrane region" description="Helical" evidence="6">
    <location>
        <begin position="137"/>
        <end position="155"/>
    </location>
</feature>
<keyword evidence="3 6" id="KW-0812">Transmembrane</keyword>
<sequence>MHGHAHSWVPYCGVAPSPESWAGSWNFDPLLLAILGGGLILAWRRAPEAKSSQFGAVLVILALFVSPLCALGSALFTVRAIHHAALALLLAPLLVDSLALERRIGPASLKLLTGAQALVFWFWHAPPAYAAALSNDAIFWMMQLSITASAACWWASMRQANAPAAVAATLATMVQMGALGALLTFAGRAFYAPHFQSTQAWGWTPLEDQQVAGLIMWAPASGAYLLIALTMLYRSMQPTLVR</sequence>
<evidence type="ECO:0000256" key="4">
    <source>
        <dbReference type="ARBA" id="ARBA00022989"/>
    </source>
</evidence>
<evidence type="ECO:0000256" key="5">
    <source>
        <dbReference type="ARBA" id="ARBA00023136"/>
    </source>
</evidence>
<feature type="transmembrane region" description="Helical" evidence="6">
    <location>
        <begin position="107"/>
        <end position="125"/>
    </location>
</feature>
<dbReference type="EMBL" id="WTYW01000001">
    <property type="protein sequence ID" value="MXO84441.1"/>
    <property type="molecule type" value="Genomic_DNA"/>
</dbReference>
<feature type="transmembrane region" description="Helical" evidence="6">
    <location>
        <begin position="167"/>
        <end position="191"/>
    </location>
</feature>
<keyword evidence="2" id="KW-1003">Cell membrane</keyword>
<evidence type="ECO:0000256" key="3">
    <source>
        <dbReference type="ARBA" id="ARBA00022692"/>
    </source>
</evidence>
<comment type="caution">
    <text evidence="7">The sequence shown here is derived from an EMBL/GenBank/DDBJ whole genome shotgun (WGS) entry which is preliminary data.</text>
</comment>
<evidence type="ECO:0000256" key="1">
    <source>
        <dbReference type="ARBA" id="ARBA00004651"/>
    </source>
</evidence>
<feature type="transmembrane region" description="Helical" evidence="6">
    <location>
        <begin position="25"/>
        <end position="43"/>
    </location>
</feature>
<feature type="transmembrane region" description="Helical" evidence="6">
    <location>
        <begin position="211"/>
        <end position="233"/>
    </location>
</feature>
<dbReference type="GO" id="GO:0005886">
    <property type="term" value="C:plasma membrane"/>
    <property type="evidence" value="ECO:0007669"/>
    <property type="project" value="UniProtKB-SubCell"/>
</dbReference>
<organism evidence="7 8">
    <name type="scientific">Parapontixanthobacter aurantiacus</name>
    <dbReference type="NCBI Taxonomy" id="1463599"/>
    <lineage>
        <taxon>Bacteria</taxon>
        <taxon>Pseudomonadati</taxon>
        <taxon>Pseudomonadota</taxon>
        <taxon>Alphaproteobacteria</taxon>
        <taxon>Sphingomonadales</taxon>
        <taxon>Erythrobacteraceae</taxon>
        <taxon>Parapontixanthobacter</taxon>
    </lineage>
</organism>
<evidence type="ECO:0000313" key="8">
    <source>
        <dbReference type="Proteomes" id="UP000433104"/>
    </source>
</evidence>
<proteinExistence type="predicted"/>
<accession>A0A844Z735</accession>
<keyword evidence="8" id="KW-1185">Reference proteome</keyword>
<feature type="transmembrane region" description="Helical" evidence="6">
    <location>
        <begin position="81"/>
        <end position="100"/>
    </location>
</feature>
<gene>
    <name evidence="7" type="ORF">GRI38_00110</name>
</gene>
<feature type="transmembrane region" description="Helical" evidence="6">
    <location>
        <begin position="55"/>
        <end position="75"/>
    </location>
</feature>
<evidence type="ECO:0000256" key="2">
    <source>
        <dbReference type="ARBA" id="ARBA00022475"/>
    </source>
</evidence>
<reference evidence="7 8" key="1">
    <citation type="submission" date="2019-12" db="EMBL/GenBank/DDBJ databases">
        <title>Genomic-based taxomic classification of the family Erythrobacteraceae.</title>
        <authorList>
            <person name="Xu L."/>
        </authorList>
    </citation>
    <scope>NUCLEOTIDE SEQUENCE [LARGE SCALE GENOMIC DNA]</scope>
    <source>
        <strain evidence="7 8">MCCC 1A09962</strain>
    </source>
</reference>
<dbReference type="AlphaFoldDB" id="A0A844Z735"/>
<dbReference type="Proteomes" id="UP000433104">
    <property type="component" value="Unassembled WGS sequence"/>
</dbReference>
<keyword evidence="4 6" id="KW-1133">Transmembrane helix</keyword>
<name>A0A844Z735_9SPHN</name>
<dbReference type="OrthoDB" id="259025at2"/>
<dbReference type="Pfam" id="PF09678">
    <property type="entry name" value="Caa3_CtaG"/>
    <property type="match status" value="1"/>
</dbReference>
<dbReference type="InterPro" id="IPR019108">
    <property type="entry name" value="Caa3_assmbl_CtaG-rel"/>
</dbReference>
<protein>
    <submittedName>
        <fullName evidence="7">Cytochrome c oxidase assembly protein</fullName>
    </submittedName>
</protein>
<keyword evidence="5 6" id="KW-0472">Membrane</keyword>
<comment type="subcellular location">
    <subcellularLocation>
        <location evidence="1">Cell membrane</location>
        <topology evidence="1">Multi-pass membrane protein</topology>
    </subcellularLocation>
</comment>